<comment type="caution">
    <text evidence="7">The sequence shown here is derived from an EMBL/GenBank/DDBJ whole genome shotgun (WGS) entry which is preliminary data.</text>
</comment>
<name>A0A178MRQ2_9PROT</name>
<sequence>MGVRDAAKICGDRIGLLDAVHRLKNRQTLTVVMFHRVLPAARLAGADPAYTVSTELFGQCLAFFRRHYVVVDVDAVMAAQGGGGVLPGRSLLITFDDGWDDNLEYAAPILAAEAMSAVTFASSDAIFDERPYWWQEVLLAAMRDQRASVTQLWNAVEGDGAPPPADCAALDLLVRYGAVAPGCRHQALLPWIDQESPRHMLTPGRLRDLVAAGMQVGSHGAAHLPLTMMAEPLEDLERSWRALEGSLAGAFRPAMSFPHGRYSPALISAAFSAGFKVLFTSDGVLNLLNAGRPAAVLGRVEIAAQHIADNHGRLQRHRLATWLFLRQRRHLGRLRSLSNLQESDVHE</sequence>
<dbReference type="PANTHER" id="PTHR34216">
    <property type="match status" value="1"/>
</dbReference>
<protein>
    <recommendedName>
        <fullName evidence="3">Chitooligosaccharide deacetylase</fullName>
    </recommendedName>
    <alternativeName>
        <fullName evidence="5">Nodulation protein B</fullName>
    </alternativeName>
</protein>
<proteinExistence type="inferred from homology"/>
<comment type="function">
    <text evidence="1">Is involved in generating a small heat-stable compound (Nod), an acylated oligomer of N-acetylglucosamine, that stimulates mitosis in various plant protoplasts.</text>
</comment>
<dbReference type="CDD" id="cd10918">
    <property type="entry name" value="CE4_NodB_like_5s_6s"/>
    <property type="match status" value="1"/>
</dbReference>
<feature type="domain" description="NodB homology" evidence="6">
    <location>
        <begin position="191"/>
        <end position="277"/>
    </location>
</feature>
<dbReference type="RefSeq" id="WP_068499437.1">
    <property type="nucleotide sequence ID" value="NZ_LWQU01000130.1"/>
</dbReference>
<keyword evidence="8" id="KW-1185">Reference proteome</keyword>
<dbReference type="Pfam" id="PF01522">
    <property type="entry name" value="Polysacc_deac_1"/>
    <property type="match status" value="1"/>
</dbReference>
<dbReference type="Gene3D" id="3.20.20.370">
    <property type="entry name" value="Glycoside hydrolase/deacetylase"/>
    <property type="match status" value="1"/>
</dbReference>
<organism evidence="7 8">
    <name type="scientific">Magnetospirillum moscoviense</name>
    <dbReference type="NCBI Taxonomy" id="1437059"/>
    <lineage>
        <taxon>Bacteria</taxon>
        <taxon>Pseudomonadati</taxon>
        <taxon>Pseudomonadota</taxon>
        <taxon>Alphaproteobacteria</taxon>
        <taxon>Rhodospirillales</taxon>
        <taxon>Rhodospirillaceae</taxon>
        <taxon>Magnetospirillum</taxon>
    </lineage>
</organism>
<evidence type="ECO:0000256" key="2">
    <source>
        <dbReference type="ARBA" id="ARBA00010973"/>
    </source>
</evidence>
<dbReference type="PANTHER" id="PTHR34216:SF7">
    <property type="entry name" value="POLY-BETA-1,6-N-ACETYL-D-GLUCOSAMINE N-DEACETYLASE"/>
    <property type="match status" value="1"/>
</dbReference>
<comment type="similarity">
    <text evidence="2">Belongs to the polysaccharide deacetylase family.</text>
</comment>
<evidence type="ECO:0000259" key="6">
    <source>
        <dbReference type="Pfam" id="PF01522"/>
    </source>
</evidence>
<dbReference type="Proteomes" id="UP000078543">
    <property type="component" value="Unassembled WGS sequence"/>
</dbReference>
<accession>A0A178MRQ2</accession>
<dbReference type="InterPro" id="IPR011330">
    <property type="entry name" value="Glyco_hydro/deAcase_b/a-brl"/>
</dbReference>
<dbReference type="GO" id="GO:0016810">
    <property type="term" value="F:hydrolase activity, acting on carbon-nitrogen (but not peptide) bonds"/>
    <property type="evidence" value="ECO:0007669"/>
    <property type="project" value="InterPro"/>
</dbReference>
<keyword evidence="4" id="KW-0732">Signal</keyword>
<dbReference type="InterPro" id="IPR051398">
    <property type="entry name" value="Polysacch_Deacetylase"/>
</dbReference>
<dbReference type="AlphaFoldDB" id="A0A178MRQ2"/>
<dbReference type="SUPFAM" id="SSF88713">
    <property type="entry name" value="Glycoside hydrolase/deacetylase"/>
    <property type="match status" value="1"/>
</dbReference>
<dbReference type="STRING" id="1437059.A6A05_01405"/>
<evidence type="ECO:0000313" key="7">
    <source>
        <dbReference type="EMBL" id="OAN51546.1"/>
    </source>
</evidence>
<evidence type="ECO:0000256" key="3">
    <source>
        <dbReference type="ARBA" id="ARBA00020071"/>
    </source>
</evidence>
<dbReference type="GO" id="GO:0005975">
    <property type="term" value="P:carbohydrate metabolic process"/>
    <property type="evidence" value="ECO:0007669"/>
    <property type="project" value="InterPro"/>
</dbReference>
<gene>
    <name evidence="7" type="ORF">A6A05_01405</name>
</gene>
<evidence type="ECO:0000256" key="4">
    <source>
        <dbReference type="ARBA" id="ARBA00022729"/>
    </source>
</evidence>
<dbReference type="InterPro" id="IPR002509">
    <property type="entry name" value="NODB_dom"/>
</dbReference>
<dbReference type="EMBL" id="LWQU01000130">
    <property type="protein sequence ID" value="OAN51546.1"/>
    <property type="molecule type" value="Genomic_DNA"/>
</dbReference>
<evidence type="ECO:0000313" key="8">
    <source>
        <dbReference type="Proteomes" id="UP000078543"/>
    </source>
</evidence>
<evidence type="ECO:0000256" key="5">
    <source>
        <dbReference type="ARBA" id="ARBA00032976"/>
    </source>
</evidence>
<reference evidence="7 8" key="1">
    <citation type="submission" date="2016-04" db="EMBL/GenBank/DDBJ databases">
        <title>Draft genome sequence of freshwater magnetotactic bacteria Magnetospirillum marisnigri SP-1 and Magnetospirillum moscoviense BB-1.</title>
        <authorList>
            <person name="Koziaeva V."/>
            <person name="Dziuba M.V."/>
            <person name="Ivanov T.M."/>
            <person name="Kuznetsov B."/>
            <person name="Grouzdev D.S."/>
        </authorList>
    </citation>
    <scope>NUCLEOTIDE SEQUENCE [LARGE SCALE GENOMIC DNA]</scope>
    <source>
        <strain evidence="7 8">BB-1</strain>
    </source>
</reference>
<evidence type="ECO:0000256" key="1">
    <source>
        <dbReference type="ARBA" id="ARBA00003236"/>
    </source>
</evidence>